<feature type="signal peptide" evidence="1">
    <location>
        <begin position="1"/>
        <end position="22"/>
    </location>
</feature>
<sequence>MDPLVAVFVLSLIGPLFHPAEAVQCIFGCGVKYTKILDESYRYLTCSFKCEPSKWWSCWRHEPVEAPCLEFSNAKEGRCLKGKCVREPEKMEEAIEKGKNATMPCRHGHDYLYNSKGIFGCEYYCGDPPYKIVKRVDGTVCLDPTTAAVGVCRRNGYCYERGK</sequence>
<organism evidence="2">
    <name type="scientific">Argas monolakensis</name>
    <name type="common">Mono lake bird tick</name>
    <dbReference type="NCBI Taxonomy" id="34602"/>
    <lineage>
        <taxon>Eukaryota</taxon>
        <taxon>Metazoa</taxon>
        <taxon>Ecdysozoa</taxon>
        <taxon>Arthropoda</taxon>
        <taxon>Chelicerata</taxon>
        <taxon>Arachnida</taxon>
        <taxon>Acari</taxon>
        <taxon>Parasitiformes</taxon>
        <taxon>Ixodida</taxon>
        <taxon>Ixodoidea</taxon>
        <taxon>Argasidae</taxon>
        <taxon>Argasinae</taxon>
        <taxon>Argas</taxon>
    </lineage>
</organism>
<protein>
    <submittedName>
        <fullName evidence="2">7DB family</fullName>
    </submittedName>
</protein>
<keyword evidence="1" id="KW-0732">Signal</keyword>
<reference evidence="2" key="1">
    <citation type="journal article" date="2008" name="Insect Biochem. Mol. Biol.">
        <title>Comparative sialomics between hard and soft ticks: implications for the evolution of blood-feeding behavior.</title>
        <authorList>
            <person name="Mans B.J."/>
            <person name="Andersen J.F."/>
            <person name="Francischetti I.M."/>
            <person name="Valenzuela J.G."/>
            <person name="Schwan T.G."/>
            <person name="Pham V.M."/>
            <person name="Garfield M.K."/>
            <person name="Hammer C.H."/>
            <person name="Ribeiro J.M."/>
        </authorList>
    </citation>
    <scope>NUCLEOTIDE SEQUENCE</scope>
    <source>
        <strain evidence="2">AM-670</strain>
        <tissue evidence="2">Adult salivary gland</tissue>
    </source>
</reference>
<name>Q09JH2_ARGMO</name>
<proteinExistence type="evidence at transcript level"/>
<accession>Q09JH2</accession>
<evidence type="ECO:0000313" key="2">
    <source>
        <dbReference type="EMBL" id="ABI52791.1"/>
    </source>
</evidence>
<feature type="chain" id="PRO_5004167661" evidence="1">
    <location>
        <begin position="23"/>
        <end position="163"/>
    </location>
</feature>
<dbReference type="EMBL" id="DQ886874">
    <property type="protein sequence ID" value="ABI52791.1"/>
    <property type="molecule type" value="mRNA"/>
</dbReference>
<evidence type="ECO:0000256" key="1">
    <source>
        <dbReference type="SAM" id="SignalP"/>
    </source>
</evidence>
<dbReference type="AlphaFoldDB" id="Q09JH2"/>